<dbReference type="KEGG" id="mmaa:FR932_10815"/>
<protein>
    <submittedName>
        <fullName evidence="3">VWA domain-containing protein</fullName>
    </submittedName>
</protein>
<dbReference type="OrthoDB" id="6206554at2"/>
<dbReference type="Gene3D" id="3.40.50.410">
    <property type="entry name" value="von Willebrand factor, type A domain"/>
    <property type="match status" value="1"/>
</dbReference>
<accession>A0A5J6WPD8</accession>
<dbReference type="RefSeq" id="WP_019440637.1">
    <property type="nucleotide sequence ID" value="NZ_ALOE01000009.1"/>
</dbReference>
<dbReference type="InterPro" id="IPR036465">
    <property type="entry name" value="vWFA_dom_sf"/>
</dbReference>
<keyword evidence="1" id="KW-0472">Membrane</keyword>
<evidence type="ECO:0000313" key="3">
    <source>
        <dbReference type="EMBL" id="QFI38302.1"/>
    </source>
</evidence>
<evidence type="ECO:0000256" key="1">
    <source>
        <dbReference type="SAM" id="Phobius"/>
    </source>
</evidence>
<dbReference type="InterPro" id="IPR002035">
    <property type="entry name" value="VWF_A"/>
</dbReference>
<evidence type="ECO:0000259" key="2">
    <source>
        <dbReference type="PROSITE" id="PS50234"/>
    </source>
</evidence>
<sequence length="336" mass="37345">MNITLDYPWLLLLLVLPYFIYRFLPAYMQPSVSLYIPFFQRVVAATGQTPNAGAVAHQRQLIQSIALILFWFGLIFSLARPVLLGEVQVTEKAGRDLMIVVDLSQSMEQKDYFMAGDKQQAISRIDALKAVLSAFSKDRAGDRLGLIVFGSGAYLQVPFTDDLQLWLNLLNDMDTQMAGPATAIGDAIGLSIRAFEQSNSTQRLLLLVTDGSDTHSRLDAVDAARVAATDGINIYTLGMGDPKTEGDDKVDFASLEKIAKVSNGLSYVAADSDSLQKVLVDINNIAPANYEQQRFQPKADLYPWLMGPLLLFYVLVWGFLTIQVYWKNRARGKYVE</sequence>
<dbReference type="PANTHER" id="PTHR22550">
    <property type="entry name" value="SPORE GERMINATION PROTEIN"/>
    <property type="match status" value="1"/>
</dbReference>
<feature type="transmembrane region" description="Helical" evidence="1">
    <location>
        <begin position="65"/>
        <end position="83"/>
    </location>
</feature>
<gene>
    <name evidence="3" type="ORF">FR932_10815</name>
</gene>
<dbReference type="PANTHER" id="PTHR22550:SF18">
    <property type="entry name" value="VWFA DOMAIN-CONTAINING PROTEIN"/>
    <property type="match status" value="1"/>
</dbReference>
<evidence type="ECO:0000313" key="4">
    <source>
        <dbReference type="Proteomes" id="UP000327424"/>
    </source>
</evidence>
<feature type="transmembrane region" description="Helical" evidence="1">
    <location>
        <begin position="301"/>
        <end position="326"/>
    </location>
</feature>
<keyword evidence="1" id="KW-1133">Transmembrane helix</keyword>
<dbReference type="Proteomes" id="UP000327424">
    <property type="component" value="Chromosome"/>
</dbReference>
<reference evidence="3 4" key="1">
    <citation type="submission" date="2019-09" db="EMBL/GenBank/DDBJ databases">
        <title>Hybrid Assembly of the complete Genome of the Deep-Sea Bacterium Moritella marina from long Nanopore and Illumina reads.</title>
        <authorList>
            <person name="Magin S."/>
            <person name="Georgoulis A."/>
            <person name="Papadimitriou K."/>
            <person name="Iliakis G."/>
            <person name="Vorgias C.E."/>
        </authorList>
    </citation>
    <scope>NUCLEOTIDE SEQUENCE [LARGE SCALE GENOMIC DNA]</scope>
    <source>
        <strain evidence="3 4">MP-1</strain>
    </source>
</reference>
<feature type="transmembrane region" description="Helical" evidence="1">
    <location>
        <begin position="6"/>
        <end position="24"/>
    </location>
</feature>
<dbReference type="Pfam" id="PF00092">
    <property type="entry name" value="VWA"/>
    <property type="match status" value="1"/>
</dbReference>
<feature type="domain" description="VWFA" evidence="2">
    <location>
        <begin position="96"/>
        <end position="282"/>
    </location>
</feature>
<dbReference type="InterPro" id="IPR050768">
    <property type="entry name" value="UPF0353/GerABKA_families"/>
</dbReference>
<keyword evidence="4" id="KW-1185">Reference proteome</keyword>
<dbReference type="SUPFAM" id="SSF53300">
    <property type="entry name" value="vWA-like"/>
    <property type="match status" value="1"/>
</dbReference>
<organism evidence="3 4">
    <name type="scientific">Moritella marina ATCC 15381</name>
    <dbReference type="NCBI Taxonomy" id="1202962"/>
    <lineage>
        <taxon>Bacteria</taxon>
        <taxon>Pseudomonadati</taxon>
        <taxon>Pseudomonadota</taxon>
        <taxon>Gammaproteobacteria</taxon>
        <taxon>Alteromonadales</taxon>
        <taxon>Moritellaceae</taxon>
        <taxon>Moritella</taxon>
    </lineage>
</organism>
<name>A0A5J6WPD8_MORMI</name>
<dbReference type="AlphaFoldDB" id="A0A5J6WPD8"/>
<keyword evidence="1" id="KW-0812">Transmembrane</keyword>
<dbReference type="SMART" id="SM00327">
    <property type="entry name" value="VWA"/>
    <property type="match status" value="1"/>
</dbReference>
<dbReference type="PROSITE" id="PS50234">
    <property type="entry name" value="VWFA"/>
    <property type="match status" value="1"/>
</dbReference>
<proteinExistence type="predicted"/>
<dbReference type="EMBL" id="CP044399">
    <property type="protein sequence ID" value="QFI38302.1"/>
    <property type="molecule type" value="Genomic_DNA"/>
</dbReference>